<dbReference type="Gene3D" id="3.30.2410.10">
    <property type="entry name" value="Hect, E3 ligase catalytic domain"/>
    <property type="match status" value="1"/>
</dbReference>
<dbReference type="AlphaFoldDB" id="A0AAI8UVC6"/>
<feature type="compositionally biased region" description="Basic and acidic residues" evidence="2">
    <location>
        <begin position="280"/>
        <end position="294"/>
    </location>
</feature>
<keyword evidence="1" id="KW-0833">Ubl conjugation pathway</keyword>
<dbReference type="SUPFAM" id="SSF56204">
    <property type="entry name" value="Hect, E3 ligase catalytic domain"/>
    <property type="match status" value="1"/>
</dbReference>
<evidence type="ECO:0000259" key="3">
    <source>
        <dbReference type="Pfam" id="PF00632"/>
    </source>
</evidence>
<sequence>MSQRPTPKQSQLRSLLQLLDQDPDAVEEFLSQRTSTEPVSGDTPRGLLGSSGLISSQGTSRGLFAGGTPRQKNQGNQLVSTTKLLGSKSKKTTVEPLDISFCRKLILLRDHNHRKVLTESEEAEHCRANNVCDSATFQTNWSEAKIKDHIRAIFNQGDVKKINNEELKILKIVKQSHLANYFLEPGAELNGRFLNEYSKGIIYISAVPSDNEANALVPKTGKVNKDPSFSAPGSPQPSTSTTSRQCDYDVSHCLPKGRTIAFDSSESSDEDIFLPKKRPKETSKPITKTEHRSSDIYTDPNGRHWFFDDNGVGHELVDASTTTRRSVSMAIDMAKTRITGPYKLLTLRRSQVLQDLLQNLMECPSVPVADISMRLMNERGVGKGVMKEVMTLAMQEVIKSDLFEGNEYCKTLKKSIIAERIGEYQSYGFIIAFSIVHDGPMPTFFSPVLVDLIFNSDPVTATLDDVLNLHVKAQITALKQAENYADARSALANGEIFERAGTYQQLSESNWFEQREIAIKDAIEFYCIQNVREPARLLGFGLNRYYSLIDELKHCDMADVKQLFCHSHPKNAILSAKMMKELFKVSPEDAKTPAYKNWLRFLDELEKKTAAPGLELKDMLRFATGLDSVPPFGFKTSKPVIKIEPLLMPKGKICFNQLTLPSLNASYFEFKTMMETAMEFGSELDEA</sequence>
<dbReference type="Pfam" id="PF00632">
    <property type="entry name" value="HECT"/>
    <property type="match status" value="1"/>
</dbReference>
<keyword evidence="5" id="KW-1185">Reference proteome</keyword>
<dbReference type="GO" id="GO:0009966">
    <property type="term" value="P:regulation of signal transduction"/>
    <property type="evidence" value="ECO:0007669"/>
    <property type="project" value="UniProtKB-ARBA"/>
</dbReference>
<dbReference type="EMBL" id="CAKKNF020000045">
    <property type="protein sequence ID" value="CAH0748590.1"/>
    <property type="molecule type" value="Genomic_DNA"/>
</dbReference>
<dbReference type="InterPro" id="IPR035983">
    <property type="entry name" value="Hect_E3_ubiquitin_ligase"/>
</dbReference>
<gene>
    <name evidence="4" type="ORF">BEMITA_LOCUS183</name>
</gene>
<dbReference type="Proteomes" id="UP001152759">
    <property type="component" value="Unassembled WGS sequence"/>
</dbReference>
<evidence type="ECO:0000256" key="1">
    <source>
        <dbReference type="ARBA" id="ARBA00022786"/>
    </source>
</evidence>
<dbReference type="InterPro" id="IPR000569">
    <property type="entry name" value="HECT_dom"/>
</dbReference>
<feature type="domain" description="HECT" evidence="3">
    <location>
        <begin position="402"/>
        <end position="681"/>
    </location>
</feature>
<feature type="compositionally biased region" description="Low complexity" evidence="2">
    <location>
        <begin position="46"/>
        <end position="58"/>
    </location>
</feature>
<name>A0AAI8UVC6_BEMTA</name>
<reference evidence="4" key="1">
    <citation type="submission" date="2021-12" db="EMBL/GenBank/DDBJ databases">
        <authorList>
            <person name="King R."/>
        </authorList>
    </citation>
    <scope>NUCLEOTIDE SEQUENCE</scope>
</reference>
<comment type="caution">
    <text evidence="4">The sequence shown here is derived from an EMBL/GenBank/DDBJ whole genome shotgun (WGS) entry which is preliminary data.</text>
</comment>
<dbReference type="GO" id="GO:0004842">
    <property type="term" value="F:ubiquitin-protein transferase activity"/>
    <property type="evidence" value="ECO:0007669"/>
    <property type="project" value="InterPro"/>
</dbReference>
<feature type="region of interest" description="Disordered" evidence="2">
    <location>
        <begin position="217"/>
        <end position="246"/>
    </location>
</feature>
<evidence type="ECO:0000256" key="2">
    <source>
        <dbReference type="SAM" id="MobiDB-lite"/>
    </source>
</evidence>
<protein>
    <recommendedName>
        <fullName evidence="3">HECT domain-containing protein</fullName>
    </recommendedName>
</protein>
<feature type="compositionally biased region" description="Low complexity" evidence="2">
    <location>
        <begin position="230"/>
        <end position="243"/>
    </location>
</feature>
<organism evidence="4 5">
    <name type="scientific">Bemisia tabaci</name>
    <name type="common">Sweetpotato whitefly</name>
    <name type="synonym">Aleurodes tabaci</name>
    <dbReference type="NCBI Taxonomy" id="7038"/>
    <lineage>
        <taxon>Eukaryota</taxon>
        <taxon>Metazoa</taxon>
        <taxon>Ecdysozoa</taxon>
        <taxon>Arthropoda</taxon>
        <taxon>Hexapoda</taxon>
        <taxon>Insecta</taxon>
        <taxon>Pterygota</taxon>
        <taxon>Neoptera</taxon>
        <taxon>Paraneoptera</taxon>
        <taxon>Hemiptera</taxon>
        <taxon>Sternorrhyncha</taxon>
        <taxon>Aleyrodoidea</taxon>
        <taxon>Aleyrodidae</taxon>
        <taxon>Aleyrodinae</taxon>
        <taxon>Bemisia</taxon>
    </lineage>
</organism>
<proteinExistence type="predicted"/>
<evidence type="ECO:0000313" key="5">
    <source>
        <dbReference type="Proteomes" id="UP001152759"/>
    </source>
</evidence>
<accession>A0AAI8UVC6</accession>
<feature type="region of interest" description="Disordered" evidence="2">
    <location>
        <begin position="270"/>
        <end position="295"/>
    </location>
</feature>
<dbReference type="Gene3D" id="3.90.1750.10">
    <property type="entry name" value="Hect, E3 ligase catalytic domains"/>
    <property type="match status" value="1"/>
</dbReference>
<feature type="region of interest" description="Disordered" evidence="2">
    <location>
        <begin position="30"/>
        <end position="84"/>
    </location>
</feature>
<evidence type="ECO:0000313" key="4">
    <source>
        <dbReference type="EMBL" id="CAH0748590.1"/>
    </source>
</evidence>